<sequence>REGAEKWRDARNHEERTQIEEKYGVRHSEFWRLPYWRPSKQVTVDAMHTLFALLTKNFFRE</sequence>
<accession>A0ACC1U1Y1</accession>
<feature type="non-terminal residue" evidence="1">
    <location>
        <position position="1"/>
    </location>
</feature>
<evidence type="ECO:0000313" key="2">
    <source>
        <dbReference type="Proteomes" id="UP001163835"/>
    </source>
</evidence>
<reference evidence="1" key="1">
    <citation type="submission" date="2022-09" db="EMBL/GenBank/DDBJ databases">
        <title>A Global Phylogenomic Analysis of the Shiitake Genus Lentinula.</title>
        <authorList>
            <consortium name="DOE Joint Genome Institute"/>
            <person name="Sierra-Patev S."/>
            <person name="Min B."/>
            <person name="Naranjo-Ortiz M."/>
            <person name="Looney B."/>
            <person name="Konkel Z."/>
            <person name="Slot J.C."/>
            <person name="Sakamoto Y."/>
            <person name="Steenwyk J.L."/>
            <person name="Rokas A."/>
            <person name="Carro J."/>
            <person name="Camarero S."/>
            <person name="Ferreira P."/>
            <person name="Molpeceres G."/>
            <person name="Ruiz-Duenas F.J."/>
            <person name="Serrano A."/>
            <person name="Henrissat B."/>
            <person name="Drula E."/>
            <person name="Hughes K.W."/>
            <person name="Mata J.L."/>
            <person name="Ishikawa N.K."/>
            <person name="Vargas-Isla R."/>
            <person name="Ushijima S."/>
            <person name="Smith C.A."/>
            <person name="Ahrendt S."/>
            <person name="Andreopoulos W."/>
            <person name="He G."/>
            <person name="Labutti K."/>
            <person name="Lipzen A."/>
            <person name="Ng V."/>
            <person name="Riley R."/>
            <person name="Sandor L."/>
            <person name="Barry K."/>
            <person name="Martinez A.T."/>
            <person name="Xiao Y."/>
            <person name="Gibbons J.G."/>
            <person name="Terashima K."/>
            <person name="Grigoriev I.V."/>
            <person name="Hibbett D.S."/>
        </authorList>
    </citation>
    <scope>NUCLEOTIDE SEQUENCE</scope>
    <source>
        <strain evidence="1">TMI1499</strain>
    </source>
</reference>
<proteinExistence type="predicted"/>
<organism evidence="1 2">
    <name type="scientific">Lentinula aff. lateritia</name>
    <dbReference type="NCBI Taxonomy" id="2804960"/>
    <lineage>
        <taxon>Eukaryota</taxon>
        <taxon>Fungi</taxon>
        <taxon>Dikarya</taxon>
        <taxon>Basidiomycota</taxon>
        <taxon>Agaricomycotina</taxon>
        <taxon>Agaricomycetes</taxon>
        <taxon>Agaricomycetidae</taxon>
        <taxon>Agaricales</taxon>
        <taxon>Marasmiineae</taxon>
        <taxon>Omphalotaceae</taxon>
        <taxon>Lentinula</taxon>
    </lineage>
</organism>
<dbReference type="Proteomes" id="UP001163835">
    <property type="component" value="Unassembled WGS sequence"/>
</dbReference>
<feature type="non-terminal residue" evidence="1">
    <location>
        <position position="61"/>
    </location>
</feature>
<protein>
    <submittedName>
        <fullName evidence="1">Uncharacterized protein</fullName>
    </submittedName>
</protein>
<keyword evidence="2" id="KW-1185">Reference proteome</keyword>
<name>A0ACC1U1Y1_9AGAR</name>
<evidence type="ECO:0000313" key="1">
    <source>
        <dbReference type="EMBL" id="KAJ3810719.1"/>
    </source>
</evidence>
<comment type="caution">
    <text evidence="1">The sequence shown here is derived from an EMBL/GenBank/DDBJ whole genome shotgun (WGS) entry which is preliminary data.</text>
</comment>
<gene>
    <name evidence="1" type="ORF">F5876DRAFT_11908</name>
</gene>
<dbReference type="EMBL" id="MU795089">
    <property type="protein sequence ID" value="KAJ3810719.1"/>
    <property type="molecule type" value="Genomic_DNA"/>
</dbReference>